<protein>
    <submittedName>
        <fullName evidence="3">Uncharacterized protein</fullName>
    </submittedName>
</protein>
<keyword evidence="4" id="KW-1185">Reference proteome</keyword>
<feature type="chain" id="PRO_5045946837" evidence="2">
    <location>
        <begin position="28"/>
        <end position="167"/>
    </location>
</feature>
<evidence type="ECO:0000256" key="2">
    <source>
        <dbReference type="SAM" id="SignalP"/>
    </source>
</evidence>
<sequence>MKKTMSVWVAGTMILMASMTFSCNSGADKDRKELANAEEEALEAAEKTSEVVSNDTSKEEMSKAKEELLDANAKLNEKQQEYLTSLKERETTIQDRIKKLDEKLQSANDNSKKRLTERRDKFTKERDLLQANILELQKPMEDKRLETVQKEVQQRVVAIDKELSQQD</sequence>
<feature type="signal peptide" evidence="2">
    <location>
        <begin position="1"/>
        <end position="27"/>
    </location>
</feature>
<evidence type="ECO:0000256" key="1">
    <source>
        <dbReference type="SAM" id="MobiDB-lite"/>
    </source>
</evidence>
<organism evidence="3 4">
    <name type="scientific">Dyadobacter linearis</name>
    <dbReference type="NCBI Taxonomy" id="2823330"/>
    <lineage>
        <taxon>Bacteria</taxon>
        <taxon>Pseudomonadati</taxon>
        <taxon>Bacteroidota</taxon>
        <taxon>Cytophagia</taxon>
        <taxon>Cytophagales</taxon>
        <taxon>Spirosomataceae</taxon>
        <taxon>Dyadobacter</taxon>
    </lineage>
</organism>
<evidence type="ECO:0000313" key="3">
    <source>
        <dbReference type="EMBL" id="CAG5069782.1"/>
    </source>
</evidence>
<accession>A0ABM8UQU9</accession>
<reference evidence="3 4" key="1">
    <citation type="submission" date="2021-04" db="EMBL/GenBank/DDBJ databases">
        <authorList>
            <person name="Rodrigo-Torres L."/>
            <person name="Arahal R. D."/>
            <person name="Lucena T."/>
        </authorList>
    </citation>
    <scope>NUCLEOTIDE SEQUENCE [LARGE SCALE GENOMIC DNA]</scope>
    <source>
        <strain evidence="3 4">CECT 9623</strain>
    </source>
</reference>
<dbReference type="Proteomes" id="UP000679725">
    <property type="component" value="Unassembled WGS sequence"/>
</dbReference>
<dbReference type="PROSITE" id="PS51257">
    <property type="entry name" value="PROKAR_LIPOPROTEIN"/>
    <property type="match status" value="1"/>
</dbReference>
<dbReference type="RefSeq" id="WP_215233869.1">
    <property type="nucleotide sequence ID" value="NZ_CAJRAU010000003.1"/>
</dbReference>
<keyword evidence="2" id="KW-0732">Signal</keyword>
<gene>
    <name evidence="3" type="ORF">DYBT9623_02519</name>
</gene>
<name>A0ABM8UQU9_9BACT</name>
<dbReference type="EMBL" id="CAJRAU010000003">
    <property type="protein sequence ID" value="CAG5069782.1"/>
    <property type="molecule type" value="Genomic_DNA"/>
</dbReference>
<proteinExistence type="predicted"/>
<comment type="caution">
    <text evidence="3">The sequence shown here is derived from an EMBL/GenBank/DDBJ whole genome shotgun (WGS) entry which is preliminary data.</text>
</comment>
<feature type="region of interest" description="Disordered" evidence="1">
    <location>
        <begin position="26"/>
        <end position="62"/>
    </location>
</feature>
<evidence type="ECO:0000313" key="4">
    <source>
        <dbReference type="Proteomes" id="UP000679725"/>
    </source>
</evidence>